<dbReference type="InterPro" id="IPR006595">
    <property type="entry name" value="CTLH_C"/>
</dbReference>
<evidence type="ECO:0000259" key="2">
    <source>
        <dbReference type="PROSITE" id="PS50897"/>
    </source>
</evidence>
<feature type="region of interest" description="Disordered" evidence="1">
    <location>
        <begin position="526"/>
        <end position="610"/>
    </location>
</feature>
<evidence type="ECO:0000256" key="1">
    <source>
        <dbReference type="SAM" id="MobiDB-lite"/>
    </source>
</evidence>
<name>A0A922L2W0_DERFA</name>
<feature type="domain" description="CTLH" evidence="2">
    <location>
        <begin position="49"/>
        <end position="106"/>
    </location>
</feature>
<dbReference type="Proteomes" id="UP000790347">
    <property type="component" value="Unassembled WGS sequence"/>
</dbReference>
<dbReference type="SMART" id="SM00668">
    <property type="entry name" value="CTLH"/>
    <property type="match status" value="1"/>
</dbReference>
<protein>
    <submittedName>
        <fullName evidence="3">WD repeat-containing protein 47</fullName>
    </submittedName>
</protein>
<feature type="compositionally biased region" description="Basic residues" evidence="1">
    <location>
        <begin position="529"/>
        <end position="538"/>
    </location>
</feature>
<evidence type="ECO:0000313" key="4">
    <source>
        <dbReference type="Proteomes" id="UP000790347"/>
    </source>
</evidence>
<comment type="caution">
    <text evidence="3">The sequence shown here is derived from an EMBL/GenBank/DDBJ whole genome shotgun (WGS) entry which is preliminary data.</text>
</comment>
<evidence type="ECO:0000313" key="3">
    <source>
        <dbReference type="EMBL" id="KAH9498045.1"/>
    </source>
</evidence>
<reference evidence="3" key="2">
    <citation type="journal article" date="2022" name="Res Sq">
        <title>Comparative Genomics Reveals Insights into the Divergent Evolution of Astigmatic Mites and Household Pest Adaptations.</title>
        <authorList>
            <person name="Xiong Q."/>
            <person name="Wan A.T.-Y."/>
            <person name="Liu X.-Y."/>
            <person name="Fung C.S.-H."/>
            <person name="Xiao X."/>
            <person name="Malainual N."/>
            <person name="Hou J."/>
            <person name="Wang L."/>
            <person name="Wang M."/>
            <person name="Yang K."/>
            <person name="Cui Y."/>
            <person name="Leung E."/>
            <person name="Nong W."/>
            <person name="Shin S.-K."/>
            <person name="Au S."/>
            <person name="Jeong K.Y."/>
            <person name="Chew F.T."/>
            <person name="Hui J."/>
            <person name="Leung T.F."/>
            <person name="Tungtrongchitr A."/>
            <person name="Zhong N."/>
            <person name="Liu Z."/>
            <person name="Tsui S."/>
        </authorList>
    </citation>
    <scope>NUCLEOTIDE SEQUENCE</scope>
    <source>
        <strain evidence="3">Derf</strain>
        <tissue evidence="3">Whole organism</tissue>
    </source>
</reference>
<sequence length="810" mass="92804">MTTTTTNPEKLCVREEDTIRLIIEFLSNRELCISQLSLERETGVYNCDFNDDLIFLRQLILDGQWDDVLQFVSPLESFESFSTQTFRFLIYKHKYVELLCIRSEAGSPYQTVEVAVQDIIECLDRLEKYCPNRDEYNHLSSLLTIPNLNDDDELRNWNPNSWRLKCFNDILPLVDRFMQTNNDDDDTCKSAVRRIAKNDRLMDLIFKGLLYEICLNTVTNRLEHEKQEKSETTATTFEPNIFTGIMNDGIQWLNLNQILEKMPIDYMDKYLNHYETKTFDNADANSSKAGKWSIAKHEKPALVASWSEMILSTPIKPKVFPHIDVPYTRIKAADLMSKSLSASLMYHTNTKDLMTMSVCDIAQFTSSTLAATGFHLKSAKHTQQQQQQQISIEQQKDSMIQSIDRLFQDKQHEKRNKPSTIVIKTLKQHKSLVHDDDYNDGYYDPNKVMATISEKATPIEDVDLSSIIATNNNMFDPINVKGHHNNDDDDHNHNHDGLMATSYLKIWQKSKLNSTTKIEEGAAADIRSSHHHHHHHHYNNNNKNTGIHSSSSATSTSTSTLAQKYREESNKLARSQSTNNKSTTTTTMVNIVDRNNNNNNSETKHSITAKGQKEMIIDRENSISTVNISNNNNNNNHHHHRSDQKHPINNINIKPASMNNSNIIPNQMKLVTNEKCLDDNNIKIKMWTTTSRPICPIHNPQSVRSKSQKMSMYNDHSLSSSSSALLTPISISPISTSSSSSSSPSPFIHHFRICPMREHLNLNLMNRRFDHHRSCQSSPSSLSRLLSQSTLSLRSCHVSFFFIHVFGQIN</sequence>
<dbReference type="PROSITE" id="PS50897">
    <property type="entry name" value="CTLH"/>
    <property type="match status" value="1"/>
</dbReference>
<feature type="compositionally biased region" description="Low complexity" evidence="1">
    <location>
        <begin position="577"/>
        <end position="587"/>
    </location>
</feature>
<keyword evidence="4" id="KW-1185">Reference proteome</keyword>
<dbReference type="EMBL" id="ASGP02000007">
    <property type="protein sequence ID" value="KAH9498045.1"/>
    <property type="molecule type" value="Genomic_DNA"/>
</dbReference>
<dbReference type="PANTHER" id="PTHR19863">
    <property type="entry name" value="NEMITIN (NEURONAL ENRICHED MAP INTERACTING PROTEIN) HOMOLOG"/>
    <property type="match status" value="1"/>
</dbReference>
<dbReference type="AlphaFoldDB" id="A0A922L2W0"/>
<dbReference type="InterPro" id="IPR040067">
    <property type="entry name" value="WDR47"/>
</dbReference>
<dbReference type="InterPro" id="IPR006594">
    <property type="entry name" value="LisH"/>
</dbReference>
<proteinExistence type="predicted"/>
<reference evidence="3" key="1">
    <citation type="submission" date="2013-05" db="EMBL/GenBank/DDBJ databases">
        <authorList>
            <person name="Yim A.K.Y."/>
            <person name="Chan T.F."/>
            <person name="Ji K.M."/>
            <person name="Liu X.Y."/>
            <person name="Zhou J.W."/>
            <person name="Li R.Q."/>
            <person name="Yang K.Y."/>
            <person name="Li J."/>
            <person name="Li M."/>
            <person name="Law P.T.W."/>
            <person name="Wu Y.L."/>
            <person name="Cai Z.L."/>
            <person name="Qin H."/>
            <person name="Bao Y."/>
            <person name="Leung R.K.K."/>
            <person name="Ng P.K.S."/>
            <person name="Zou J."/>
            <person name="Zhong X.J."/>
            <person name="Ran P.X."/>
            <person name="Zhong N.S."/>
            <person name="Liu Z.G."/>
            <person name="Tsui S.K.W."/>
        </authorList>
    </citation>
    <scope>NUCLEOTIDE SEQUENCE</scope>
    <source>
        <strain evidence="3">Derf</strain>
        <tissue evidence="3">Whole organism</tissue>
    </source>
</reference>
<feature type="compositionally biased region" description="Low complexity" evidence="1">
    <location>
        <begin position="539"/>
        <end position="560"/>
    </location>
</feature>
<gene>
    <name evidence="3" type="primary">WDR47_1</name>
    <name evidence="3" type="ORF">DERF_013968</name>
</gene>
<dbReference type="PANTHER" id="PTHR19863:SF11">
    <property type="entry name" value="WD REPEAT-CONTAINING PROTEIN 47-LIKE PROTEIN"/>
    <property type="match status" value="1"/>
</dbReference>
<dbReference type="PROSITE" id="PS50896">
    <property type="entry name" value="LISH"/>
    <property type="match status" value="1"/>
</dbReference>
<organism evidence="3 4">
    <name type="scientific">Dermatophagoides farinae</name>
    <name type="common">American house dust mite</name>
    <dbReference type="NCBI Taxonomy" id="6954"/>
    <lineage>
        <taxon>Eukaryota</taxon>
        <taxon>Metazoa</taxon>
        <taxon>Ecdysozoa</taxon>
        <taxon>Arthropoda</taxon>
        <taxon>Chelicerata</taxon>
        <taxon>Arachnida</taxon>
        <taxon>Acari</taxon>
        <taxon>Acariformes</taxon>
        <taxon>Sarcoptiformes</taxon>
        <taxon>Astigmata</taxon>
        <taxon>Psoroptidia</taxon>
        <taxon>Analgoidea</taxon>
        <taxon>Pyroglyphidae</taxon>
        <taxon>Dermatophagoidinae</taxon>
        <taxon>Dermatophagoides</taxon>
    </lineage>
</organism>
<accession>A0A922L2W0</accession>